<reference evidence="2 3" key="1">
    <citation type="submission" date="2019-01" db="EMBL/GenBank/DDBJ databases">
        <title>Lactibacter flavus gen. nov., sp. nov., a novel bacterium of the family Propionibacteriaceae isolated from raw milk and dairy products.</title>
        <authorList>
            <person name="Huptas C."/>
            <person name="Wenning M."/>
            <person name="Breitenwieser F."/>
            <person name="Doll E."/>
            <person name="Von Neubeck M."/>
            <person name="Busse H.-J."/>
            <person name="Scherer S."/>
        </authorList>
    </citation>
    <scope>NUCLEOTIDE SEQUENCE [LARGE SCALE GENOMIC DNA]</scope>
    <source>
        <strain evidence="2 3">KCTC 33808</strain>
    </source>
</reference>
<proteinExistence type="predicted"/>
<sequence>MDRHRLGPAPASTQEPLSPSRARVASALDELGPDATLSTLAARLGGHPNATRQHLDGLAADGHATSTPLAAGGRGRPAQGWSLTASGRRALAGDAADTAYAELVDAIADRLAGLPDARAEAHAIGRAWGERRRGRALFDVLDELGFAPEPDPDTPGTTRLLSCPILASAREHPEVMCAIHQGLVQGTLGHDRVRLLPFAEIGACRLEVHTSPRPGVAGMRPKRD</sequence>
<dbReference type="SUPFAM" id="SSF46785">
    <property type="entry name" value="Winged helix' DNA-binding domain"/>
    <property type="match status" value="1"/>
</dbReference>
<evidence type="ECO:0000313" key="3">
    <source>
        <dbReference type="Proteomes" id="UP000292373"/>
    </source>
</evidence>
<dbReference type="RefSeq" id="WP_131166896.1">
    <property type="nucleotide sequence ID" value="NZ_SDMQ01000001.1"/>
</dbReference>
<dbReference type="EMBL" id="SDMQ01000001">
    <property type="protein sequence ID" value="TBT88768.1"/>
    <property type="molecule type" value="Genomic_DNA"/>
</dbReference>
<dbReference type="OrthoDB" id="3399802at2"/>
<organism evidence="2 3">
    <name type="scientific">Propioniciclava sinopodophylli</name>
    <dbReference type="NCBI Taxonomy" id="1837344"/>
    <lineage>
        <taxon>Bacteria</taxon>
        <taxon>Bacillati</taxon>
        <taxon>Actinomycetota</taxon>
        <taxon>Actinomycetes</taxon>
        <taxon>Propionibacteriales</taxon>
        <taxon>Propionibacteriaceae</taxon>
        <taxon>Propioniciclava</taxon>
    </lineage>
</organism>
<comment type="caution">
    <text evidence="2">The sequence shown here is derived from an EMBL/GenBank/DDBJ whole genome shotgun (WGS) entry which is preliminary data.</text>
</comment>
<dbReference type="Gene3D" id="1.10.10.10">
    <property type="entry name" value="Winged helix-like DNA-binding domain superfamily/Winged helix DNA-binding domain"/>
    <property type="match status" value="1"/>
</dbReference>
<keyword evidence="3" id="KW-1185">Reference proteome</keyword>
<dbReference type="AlphaFoldDB" id="A0A4V2JSU6"/>
<evidence type="ECO:0000313" key="2">
    <source>
        <dbReference type="EMBL" id="TBT88768.1"/>
    </source>
</evidence>
<dbReference type="InterPro" id="IPR036390">
    <property type="entry name" value="WH_DNA-bd_sf"/>
</dbReference>
<dbReference type="InterPro" id="IPR036388">
    <property type="entry name" value="WH-like_DNA-bd_sf"/>
</dbReference>
<accession>A0A4V2JSU6</accession>
<gene>
    <name evidence="2" type="ORF">ET989_02215</name>
</gene>
<protein>
    <submittedName>
        <fullName evidence="2">Transcriptional regulator</fullName>
    </submittedName>
</protein>
<dbReference type="Proteomes" id="UP000292373">
    <property type="component" value="Unassembled WGS sequence"/>
</dbReference>
<evidence type="ECO:0000256" key="1">
    <source>
        <dbReference type="SAM" id="MobiDB-lite"/>
    </source>
</evidence>
<feature type="region of interest" description="Disordered" evidence="1">
    <location>
        <begin position="1"/>
        <end position="20"/>
    </location>
</feature>
<name>A0A4V2JSU6_9ACTN</name>